<name>A0A0E9S070_ANGAN</name>
<organism evidence="1">
    <name type="scientific">Anguilla anguilla</name>
    <name type="common">European freshwater eel</name>
    <name type="synonym">Muraena anguilla</name>
    <dbReference type="NCBI Taxonomy" id="7936"/>
    <lineage>
        <taxon>Eukaryota</taxon>
        <taxon>Metazoa</taxon>
        <taxon>Chordata</taxon>
        <taxon>Craniata</taxon>
        <taxon>Vertebrata</taxon>
        <taxon>Euteleostomi</taxon>
        <taxon>Actinopterygii</taxon>
        <taxon>Neopterygii</taxon>
        <taxon>Teleostei</taxon>
        <taxon>Anguilliformes</taxon>
        <taxon>Anguillidae</taxon>
        <taxon>Anguilla</taxon>
    </lineage>
</organism>
<proteinExistence type="predicted"/>
<reference evidence="1" key="1">
    <citation type="submission" date="2014-11" db="EMBL/GenBank/DDBJ databases">
        <authorList>
            <person name="Amaro Gonzalez C."/>
        </authorList>
    </citation>
    <scope>NUCLEOTIDE SEQUENCE</scope>
</reference>
<sequence length="45" mass="5386">MEQTLQNTRVLCFHLLSFFLHGGFHKILRWLKMFMQMLKKGQGCS</sequence>
<protein>
    <submittedName>
        <fullName evidence="1">Uncharacterized protein</fullName>
    </submittedName>
</protein>
<dbReference type="AlphaFoldDB" id="A0A0E9S070"/>
<reference evidence="1" key="2">
    <citation type="journal article" date="2015" name="Fish Shellfish Immunol.">
        <title>Early steps in the European eel (Anguilla anguilla)-Vibrio vulnificus interaction in the gills: Role of the RtxA13 toxin.</title>
        <authorList>
            <person name="Callol A."/>
            <person name="Pajuelo D."/>
            <person name="Ebbesson L."/>
            <person name="Teles M."/>
            <person name="MacKenzie S."/>
            <person name="Amaro C."/>
        </authorList>
    </citation>
    <scope>NUCLEOTIDE SEQUENCE</scope>
</reference>
<accession>A0A0E9S070</accession>
<dbReference type="EMBL" id="GBXM01073748">
    <property type="protein sequence ID" value="JAH34829.1"/>
    <property type="molecule type" value="Transcribed_RNA"/>
</dbReference>
<evidence type="ECO:0000313" key="1">
    <source>
        <dbReference type="EMBL" id="JAH34829.1"/>
    </source>
</evidence>